<dbReference type="CDD" id="cd06581">
    <property type="entry name" value="TM_PBP1_LivM_like"/>
    <property type="match status" value="1"/>
</dbReference>
<evidence type="ECO:0000256" key="2">
    <source>
        <dbReference type="ARBA" id="ARBA00022475"/>
    </source>
</evidence>
<evidence type="ECO:0000256" key="3">
    <source>
        <dbReference type="ARBA" id="ARBA00022692"/>
    </source>
</evidence>
<feature type="transmembrane region" description="Helical" evidence="6">
    <location>
        <begin position="104"/>
        <end position="127"/>
    </location>
</feature>
<dbReference type="GO" id="GO:0005886">
    <property type="term" value="C:plasma membrane"/>
    <property type="evidence" value="ECO:0007669"/>
    <property type="project" value="UniProtKB-SubCell"/>
</dbReference>
<reference evidence="7 8" key="1">
    <citation type="submission" date="2013-12" db="EMBL/GenBank/DDBJ databases">
        <title>Comparative genomics of Petrotoga isolates.</title>
        <authorList>
            <person name="Nesbo C.L."/>
            <person name="Charchuk R."/>
            <person name="Chow K."/>
        </authorList>
    </citation>
    <scope>NUCLEOTIDE SEQUENCE [LARGE SCALE GENOMIC DNA]</scope>
    <source>
        <strain evidence="7 8">DSM 13574</strain>
    </source>
</reference>
<keyword evidence="3 6" id="KW-0812">Transmembrane</keyword>
<dbReference type="PANTHER" id="PTHR30482">
    <property type="entry name" value="HIGH-AFFINITY BRANCHED-CHAIN AMINO ACID TRANSPORT SYSTEM PERMEASE"/>
    <property type="match status" value="1"/>
</dbReference>
<evidence type="ECO:0000256" key="6">
    <source>
        <dbReference type="SAM" id="Phobius"/>
    </source>
</evidence>
<feature type="transmembrane region" description="Helical" evidence="6">
    <location>
        <begin position="12"/>
        <end position="28"/>
    </location>
</feature>
<dbReference type="OrthoDB" id="9789927at2"/>
<feature type="transmembrane region" description="Helical" evidence="6">
    <location>
        <begin position="223"/>
        <end position="245"/>
    </location>
</feature>
<keyword evidence="4 6" id="KW-1133">Transmembrane helix</keyword>
<keyword evidence="2" id="KW-1003">Cell membrane</keyword>
<gene>
    <name evidence="7" type="ORF">X929_09780</name>
</gene>
<dbReference type="AlphaFoldDB" id="A0A2K1NX44"/>
<dbReference type="RefSeq" id="WP_012208118.1">
    <property type="nucleotide sequence ID" value="NZ_AZRL01000022.1"/>
</dbReference>
<evidence type="ECO:0000313" key="8">
    <source>
        <dbReference type="Proteomes" id="UP000236434"/>
    </source>
</evidence>
<dbReference type="InterPro" id="IPR043428">
    <property type="entry name" value="LivM-like"/>
</dbReference>
<feature type="transmembrane region" description="Helical" evidence="6">
    <location>
        <begin position="35"/>
        <end position="56"/>
    </location>
</feature>
<accession>A0A2K1NX44</accession>
<dbReference type="GO" id="GO:0015658">
    <property type="term" value="F:branched-chain amino acid transmembrane transporter activity"/>
    <property type="evidence" value="ECO:0007669"/>
    <property type="project" value="InterPro"/>
</dbReference>
<proteinExistence type="predicted"/>
<feature type="transmembrane region" description="Helical" evidence="6">
    <location>
        <begin position="62"/>
        <end position="83"/>
    </location>
</feature>
<feature type="transmembrane region" description="Helical" evidence="6">
    <location>
        <begin position="301"/>
        <end position="325"/>
    </location>
</feature>
<evidence type="ECO:0000256" key="5">
    <source>
        <dbReference type="ARBA" id="ARBA00023136"/>
    </source>
</evidence>
<sequence>MEKTLSFKTKFFLTILFILAIFLLLLTANNKASDYLILILNLMAINIIFAVSLTFINGITGIFSLGHVGFIAIGAYVSSILTLSPAQKEISFLIKPLIYPLNVIQIPFLPAIIIAGLVAAAFGYLVAAPSLRLIGDYLAIATLGLGEVVRIVANNTWSITNGALGLKSIPQYSNLWWTWGFALITVVFISSLIKSSYGRALKAIREDPIAAKSMGINVFSHQVVTFVIGSFFAGVGGALWAHLITTIDPKSFMFQKTFEILIMVVIGGLGSISGAIIGASLYTVGLEFLRVLEEPISIGPIYIPGIPGMRMVVLSLILIITMLFWRRGIMGRNEITWDGIYKLIMKVRNKNRLRDDE</sequence>
<protein>
    <submittedName>
        <fullName evidence="7">ABC transporter permease</fullName>
    </submittedName>
</protein>
<dbReference type="PANTHER" id="PTHR30482:SF10">
    <property type="entry name" value="HIGH-AFFINITY BRANCHED-CHAIN AMINO ACID TRANSPORT PROTEIN BRAE"/>
    <property type="match status" value="1"/>
</dbReference>
<dbReference type="InterPro" id="IPR001851">
    <property type="entry name" value="ABC_transp_permease"/>
</dbReference>
<comment type="caution">
    <text evidence="7">The sequence shown here is derived from an EMBL/GenBank/DDBJ whole genome shotgun (WGS) entry which is preliminary data.</text>
</comment>
<feature type="transmembrane region" description="Helical" evidence="6">
    <location>
        <begin position="133"/>
        <end position="153"/>
    </location>
</feature>
<keyword evidence="5 6" id="KW-0472">Membrane</keyword>
<dbReference type="EMBL" id="AZRL01000022">
    <property type="protein sequence ID" value="PNR95112.1"/>
    <property type="molecule type" value="Genomic_DNA"/>
</dbReference>
<comment type="subcellular location">
    <subcellularLocation>
        <location evidence="1">Cell membrane</location>
        <topology evidence="1">Multi-pass membrane protein</topology>
    </subcellularLocation>
</comment>
<evidence type="ECO:0000313" key="7">
    <source>
        <dbReference type="EMBL" id="PNR95112.1"/>
    </source>
</evidence>
<dbReference type="Pfam" id="PF02653">
    <property type="entry name" value="BPD_transp_2"/>
    <property type="match status" value="1"/>
</dbReference>
<feature type="transmembrane region" description="Helical" evidence="6">
    <location>
        <begin position="257"/>
        <end position="281"/>
    </location>
</feature>
<evidence type="ECO:0000256" key="1">
    <source>
        <dbReference type="ARBA" id="ARBA00004651"/>
    </source>
</evidence>
<name>A0A2K1NX44_9BACT</name>
<feature type="transmembrane region" description="Helical" evidence="6">
    <location>
        <begin position="174"/>
        <end position="193"/>
    </location>
</feature>
<evidence type="ECO:0000256" key="4">
    <source>
        <dbReference type="ARBA" id="ARBA00022989"/>
    </source>
</evidence>
<dbReference type="Proteomes" id="UP000236434">
    <property type="component" value="Unassembled WGS sequence"/>
</dbReference>
<organism evidence="7 8">
    <name type="scientific">Petrotoga olearia DSM 13574</name>
    <dbReference type="NCBI Taxonomy" id="1122955"/>
    <lineage>
        <taxon>Bacteria</taxon>
        <taxon>Thermotogati</taxon>
        <taxon>Thermotogota</taxon>
        <taxon>Thermotogae</taxon>
        <taxon>Petrotogales</taxon>
        <taxon>Petrotogaceae</taxon>
        <taxon>Petrotoga</taxon>
    </lineage>
</organism>